<protein>
    <submittedName>
        <fullName evidence="10">Mannose permease IID component</fullName>
    </submittedName>
</protein>
<comment type="caution">
    <text evidence="10">The sequence shown here is derived from an EMBL/GenBank/DDBJ whole genome shotgun (WGS) entry which is preliminary data.</text>
</comment>
<sequence>MTTTTPSNEVAGQDRVPHLTRRDYISTYIRSTFMLGSFNFERMQAIGVCVTMMPAIRRFYTKKEDQAAALTRHLEFYNTHPWISSSIFGVTAAMERQKAAGEDISDADITNVKIGLMGPLAGVGDPLFWGTARPVFAALGASIAADGNILGPLLFFFGLCIIRMATRWYGFKLGYEKGVEIVSEVGGNTLRKLTQTASIMGLFVMGSLVSKWTTINIPVAIATYEKDGKEVTTTVQDILDTLLPGLAALLLTFLCMWLLRKKINAIWIIFGMFAIGIFGYWGGILAPGS</sequence>
<dbReference type="RefSeq" id="WP_006062616.1">
    <property type="nucleotide sequence ID" value="NZ_KB290826.1"/>
</dbReference>
<keyword evidence="11" id="KW-1185">Reference proteome</keyword>
<keyword evidence="8 9" id="KW-0472">Membrane</keyword>
<dbReference type="PANTHER" id="PTHR32502">
    <property type="entry name" value="N-ACETYLGALACTOSAMINE PERMEASE II COMPONENT-RELATED"/>
    <property type="match status" value="1"/>
</dbReference>
<feature type="transmembrane region" description="Helical" evidence="9">
    <location>
        <begin position="135"/>
        <end position="162"/>
    </location>
</feature>
<gene>
    <name evidence="10" type="ORF">HMPREF9997_02813</name>
</gene>
<keyword evidence="6 9" id="KW-0812">Transmembrane</keyword>
<dbReference type="eggNOG" id="COG3716">
    <property type="taxonomic scope" value="Bacteria"/>
</dbReference>
<evidence type="ECO:0000256" key="8">
    <source>
        <dbReference type="ARBA" id="ARBA00023136"/>
    </source>
</evidence>
<dbReference type="OrthoDB" id="9811533at2"/>
<dbReference type="GO" id="GO:0005886">
    <property type="term" value="C:plasma membrane"/>
    <property type="evidence" value="ECO:0007669"/>
    <property type="project" value="UniProtKB-SubCell"/>
</dbReference>
<evidence type="ECO:0000313" key="10">
    <source>
        <dbReference type="EMBL" id="EKX87487.1"/>
    </source>
</evidence>
<dbReference type="STRING" id="1035195.HMPREF9997_02813"/>
<reference evidence="10 11" key="1">
    <citation type="submission" date="2012-05" db="EMBL/GenBank/DDBJ databases">
        <authorList>
            <person name="Weinstock G."/>
            <person name="Sodergren E."/>
            <person name="Lobos E.A."/>
            <person name="Fulton L."/>
            <person name="Fulton R."/>
            <person name="Courtney L."/>
            <person name="Fronick C."/>
            <person name="O'Laughlin M."/>
            <person name="Godfrey J."/>
            <person name="Wilson R.M."/>
            <person name="Miner T."/>
            <person name="Farmer C."/>
            <person name="Delehaunty K."/>
            <person name="Cordes M."/>
            <person name="Minx P."/>
            <person name="Tomlinson C."/>
            <person name="Chen J."/>
            <person name="Wollam A."/>
            <person name="Pepin K.H."/>
            <person name="Bhonagiri V."/>
            <person name="Zhang X."/>
            <person name="Suruliraj S."/>
            <person name="Warren W."/>
            <person name="Mitreva M."/>
            <person name="Mardis E.R."/>
            <person name="Wilson R.K."/>
        </authorList>
    </citation>
    <scope>NUCLEOTIDE SEQUENCE [LARGE SCALE GENOMIC DNA]</scope>
    <source>
        <strain evidence="10 11">F0235</strain>
    </source>
</reference>
<keyword evidence="4" id="KW-0762">Sugar transport</keyword>
<evidence type="ECO:0000256" key="5">
    <source>
        <dbReference type="ARBA" id="ARBA00022683"/>
    </source>
</evidence>
<keyword evidence="7 9" id="KW-1133">Transmembrane helix</keyword>
<evidence type="ECO:0000256" key="6">
    <source>
        <dbReference type="ARBA" id="ARBA00022692"/>
    </source>
</evidence>
<evidence type="ECO:0000256" key="3">
    <source>
        <dbReference type="ARBA" id="ARBA00022475"/>
    </source>
</evidence>
<evidence type="ECO:0000256" key="4">
    <source>
        <dbReference type="ARBA" id="ARBA00022597"/>
    </source>
</evidence>
<proteinExistence type="predicted"/>
<dbReference type="PANTHER" id="PTHR32502:SF5">
    <property type="entry name" value="N-ACETYLGALACTOSAMINE PERMEASE IID COMPONENT-RELATED"/>
    <property type="match status" value="1"/>
</dbReference>
<dbReference type="GO" id="GO:0009401">
    <property type="term" value="P:phosphoenolpyruvate-dependent sugar phosphotransferase system"/>
    <property type="evidence" value="ECO:0007669"/>
    <property type="project" value="UniProtKB-KW"/>
</dbReference>
<organism evidence="10 11">
    <name type="scientific">Corynebacterium durum F0235</name>
    <dbReference type="NCBI Taxonomy" id="1035195"/>
    <lineage>
        <taxon>Bacteria</taxon>
        <taxon>Bacillati</taxon>
        <taxon>Actinomycetota</taxon>
        <taxon>Actinomycetes</taxon>
        <taxon>Mycobacteriales</taxon>
        <taxon>Corynebacteriaceae</taxon>
        <taxon>Corynebacterium</taxon>
    </lineage>
</organism>
<dbReference type="PROSITE" id="PS51108">
    <property type="entry name" value="PTS_EIID"/>
    <property type="match status" value="1"/>
</dbReference>
<dbReference type="Pfam" id="PF03613">
    <property type="entry name" value="EIID-AGA"/>
    <property type="match status" value="1"/>
</dbReference>
<dbReference type="AlphaFoldDB" id="L1M8E5"/>
<feature type="transmembrane region" description="Helical" evidence="9">
    <location>
        <begin position="199"/>
        <end position="221"/>
    </location>
</feature>
<comment type="subcellular location">
    <subcellularLocation>
        <location evidence="1">Cell membrane</location>
        <topology evidence="1">Multi-pass membrane protein</topology>
    </subcellularLocation>
</comment>
<evidence type="ECO:0000256" key="7">
    <source>
        <dbReference type="ARBA" id="ARBA00022989"/>
    </source>
</evidence>
<dbReference type="PATRIC" id="fig|1035195.3.peg.2522"/>
<accession>L1M8E5</accession>
<dbReference type="NCBIfam" id="NF008315">
    <property type="entry name" value="PRK11103.1"/>
    <property type="match status" value="1"/>
</dbReference>
<dbReference type="Proteomes" id="UP000010445">
    <property type="component" value="Unassembled WGS sequence"/>
</dbReference>
<evidence type="ECO:0000256" key="1">
    <source>
        <dbReference type="ARBA" id="ARBA00004651"/>
    </source>
</evidence>
<dbReference type="InterPro" id="IPR050303">
    <property type="entry name" value="GatZ_KbaZ_carbometab"/>
</dbReference>
<evidence type="ECO:0000313" key="11">
    <source>
        <dbReference type="Proteomes" id="UP000010445"/>
    </source>
</evidence>
<dbReference type="NCBIfam" id="TIGR00828">
    <property type="entry name" value="EIID-AGA"/>
    <property type="match status" value="1"/>
</dbReference>
<dbReference type="EMBL" id="AMEM01000044">
    <property type="protein sequence ID" value="EKX87487.1"/>
    <property type="molecule type" value="Genomic_DNA"/>
</dbReference>
<keyword evidence="3" id="KW-1003">Cell membrane</keyword>
<keyword evidence="5" id="KW-0598">Phosphotransferase system</keyword>
<dbReference type="HOGENOM" id="CLU_060742_2_0_11"/>
<dbReference type="InterPro" id="IPR004704">
    <property type="entry name" value="PTS_IID_man"/>
</dbReference>
<keyword evidence="2" id="KW-0813">Transport</keyword>
<evidence type="ECO:0000256" key="2">
    <source>
        <dbReference type="ARBA" id="ARBA00022448"/>
    </source>
</evidence>
<feature type="transmembrane region" description="Helical" evidence="9">
    <location>
        <begin position="241"/>
        <end position="259"/>
    </location>
</feature>
<name>L1M8E5_9CORY</name>
<evidence type="ECO:0000256" key="9">
    <source>
        <dbReference type="SAM" id="Phobius"/>
    </source>
</evidence>
<feature type="transmembrane region" description="Helical" evidence="9">
    <location>
        <begin position="266"/>
        <end position="286"/>
    </location>
</feature>